<feature type="region of interest" description="Disordered" evidence="1">
    <location>
        <begin position="60"/>
        <end position="173"/>
    </location>
</feature>
<protein>
    <submittedName>
        <fullName evidence="2">Uncharacterized protein</fullName>
    </submittedName>
</protein>
<name>S8E0G3_FOMSC</name>
<evidence type="ECO:0000313" key="3">
    <source>
        <dbReference type="Proteomes" id="UP000015241"/>
    </source>
</evidence>
<feature type="compositionally biased region" description="Low complexity" evidence="1">
    <location>
        <begin position="92"/>
        <end position="110"/>
    </location>
</feature>
<reference evidence="2 3" key="1">
    <citation type="journal article" date="2012" name="Science">
        <title>The Paleozoic origin of enzymatic lignin decomposition reconstructed from 31 fungal genomes.</title>
        <authorList>
            <person name="Floudas D."/>
            <person name="Binder M."/>
            <person name="Riley R."/>
            <person name="Barry K."/>
            <person name="Blanchette R.A."/>
            <person name="Henrissat B."/>
            <person name="Martinez A.T."/>
            <person name="Otillar R."/>
            <person name="Spatafora J.W."/>
            <person name="Yadav J.S."/>
            <person name="Aerts A."/>
            <person name="Benoit I."/>
            <person name="Boyd A."/>
            <person name="Carlson A."/>
            <person name="Copeland A."/>
            <person name="Coutinho P.M."/>
            <person name="de Vries R.P."/>
            <person name="Ferreira P."/>
            <person name="Findley K."/>
            <person name="Foster B."/>
            <person name="Gaskell J."/>
            <person name="Glotzer D."/>
            <person name="Gorecki P."/>
            <person name="Heitman J."/>
            <person name="Hesse C."/>
            <person name="Hori C."/>
            <person name="Igarashi K."/>
            <person name="Jurgens J.A."/>
            <person name="Kallen N."/>
            <person name="Kersten P."/>
            <person name="Kohler A."/>
            <person name="Kuees U."/>
            <person name="Kumar T.K.A."/>
            <person name="Kuo A."/>
            <person name="LaButti K."/>
            <person name="Larrondo L.F."/>
            <person name="Lindquist E."/>
            <person name="Ling A."/>
            <person name="Lombard V."/>
            <person name="Lucas S."/>
            <person name="Lundell T."/>
            <person name="Martin R."/>
            <person name="McLaughlin D.J."/>
            <person name="Morgenstern I."/>
            <person name="Morin E."/>
            <person name="Murat C."/>
            <person name="Nagy L.G."/>
            <person name="Nolan M."/>
            <person name="Ohm R.A."/>
            <person name="Patyshakuliyeva A."/>
            <person name="Rokas A."/>
            <person name="Ruiz-Duenas F.J."/>
            <person name="Sabat G."/>
            <person name="Salamov A."/>
            <person name="Samejima M."/>
            <person name="Schmutz J."/>
            <person name="Slot J.C."/>
            <person name="St John F."/>
            <person name="Stenlid J."/>
            <person name="Sun H."/>
            <person name="Sun S."/>
            <person name="Syed K."/>
            <person name="Tsang A."/>
            <person name="Wiebenga A."/>
            <person name="Young D."/>
            <person name="Pisabarro A."/>
            <person name="Eastwood D.C."/>
            <person name="Martin F."/>
            <person name="Cullen D."/>
            <person name="Grigoriev I.V."/>
            <person name="Hibbett D.S."/>
        </authorList>
    </citation>
    <scope>NUCLEOTIDE SEQUENCE</scope>
    <source>
        <strain evidence="3">FP-58527</strain>
    </source>
</reference>
<accession>S8E0G3</accession>
<dbReference type="InParanoid" id="S8E0G3"/>
<evidence type="ECO:0000313" key="2">
    <source>
        <dbReference type="EMBL" id="EPS98207.1"/>
    </source>
</evidence>
<keyword evidence="3" id="KW-1185">Reference proteome</keyword>
<dbReference type="EMBL" id="KE504168">
    <property type="protein sequence ID" value="EPS98207.1"/>
    <property type="molecule type" value="Genomic_DNA"/>
</dbReference>
<organism evidence="2 3">
    <name type="scientific">Fomitopsis schrenkii</name>
    <name type="common">Brown rot fungus</name>
    <dbReference type="NCBI Taxonomy" id="2126942"/>
    <lineage>
        <taxon>Eukaryota</taxon>
        <taxon>Fungi</taxon>
        <taxon>Dikarya</taxon>
        <taxon>Basidiomycota</taxon>
        <taxon>Agaricomycotina</taxon>
        <taxon>Agaricomycetes</taxon>
        <taxon>Polyporales</taxon>
        <taxon>Fomitopsis</taxon>
    </lineage>
</organism>
<dbReference type="HOGENOM" id="CLU_750139_0_0_1"/>
<gene>
    <name evidence="2" type="ORF">FOMPIDRAFT_1051782</name>
</gene>
<feature type="compositionally biased region" description="Basic residues" evidence="1">
    <location>
        <begin position="134"/>
        <end position="162"/>
    </location>
</feature>
<proteinExistence type="predicted"/>
<dbReference type="AlphaFoldDB" id="S8E0G3"/>
<dbReference type="Proteomes" id="UP000015241">
    <property type="component" value="Unassembled WGS sequence"/>
</dbReference>
<feature type="compositionally biased region" description="Polar residues" evidence="1">
    <location>
        <begin position="60"/>
        <end position="77"/>
    </location>
</feature>
<evidence type="ECO:0000256" key="1">
    <source>
        <dbReference type="SAM" id="MobiDB-lite"/>
    </source>
</evidence>
<sequence length="369" mass="40270">MAQSDGDISSVADSFGAELLTWLDLPITGDAPLACDPLSTYLQVPEDLADSMPQPWMHQWPTTTPTWQHELQPNSNAVPADDSINPLQFFASSQPSDTPSSPSTHGPSPTLAEAPPHNHAVAPSAEARPVGARAPHKHAHAPQKHARAPHKHVHAPHKNARAPHKDDRSVGSSPTVPIAFSVRQAHHAAASQRTQRHHALTLTVPYPSPLIPRRGIITIEKPFVCLIQIPSDCACARWIEPTCEDIRHHFKVVHKLRGPMKCPWPAELCPEEEKEVLGERALYQHIFRKHSHSYGYHCVHCDKELPDGTELGEAESHAMHCQQTRRETSVAAEANPPHALGAADNSVQTAAIILSSVLAESGRSTGTRN</sequence>